<dbReference type="EMBL" id="AUZX01011937">
    <property type="protein sequence ID" value="EQD41012.1"/>
    <property type="molecule type" value="Genomic_DNA"/>
</dbReference>
<gene>
    <name evidence="1" type="ORF">B1A_16243</name>
</gene>
<reference evidence="1" key="1">
    <citation type="submission" date="2013-08" db="EMBL/GenBank/DDBJ databases">
        <authorList>
            <person name="Mendez C."/>
            <person name="Richter M."/>
            <person name="Ferrer M."/>
            <person name="Sanchez J."/>
        </authorList>
    </citation>
    <scope>NUCLEOTIDE SEQUENCE</scope>
</reference>
<feature type="non-terminal residue" evidence="1">
    <location>
        <position position="145"/>
    </location>
</feature>
<sequence>MQEEQSPAEAATKPRTVVVVLGPPHSGTSAMTEALRCLGVDLGKAENHRPPDKTNPKGVWEDLLVIDLCARGLASFNLPWYGLQLFNPEDWNTPRGRDLLAEATDIINRRMAETANGIWGCKNPQMGRMIWLWMQAFERANCSDR</sequence>
<dbReference type="AlphaFoldDB" id="T0ZAB2"/>
<name>T0ZAB2_9ZZZZ</name>
<proteinExistence type="predicted"/>
<protein>
    <submittedName>
        <fullName evidence="1">Uncharacterized protein</fullName>
    </submittedName>
</protein>
<accession>T0ZAB2</accession>
<reference evidence="1" key="2">
    <citation type="journal article" date="2014" name="ISME J.">
        <title>Microbial stratification in low pH oxic and suboxic macroscopic growths along an acid mine drainage.</title>
        <authorList>
            <person name="Mendez-Garcia C."/>
            <person name="Mesa V."/>
            <person name="Sprenger R.R."/>
            <person name="Richter M."/>
            <person name="Diez M.S."/>
            <person name="Solano J."/>
            <person name="Bargiela R."/>
            <person name="Golyshina O.V."/>
            <person name="Manteca A."/>
            <person name="Ramos J.L."/>
            <person name="Gallego J.R."/>
            <person name="Llorente I."/>
            <person name="Martins Dos Santos V.A."/>
            <person name="Jensen O.N."/>
            <person name="Pelaez A.I."/>
            <person name="Sanchez J."/>
            <person name="Ferrer M."/>
        </authorList>
    </citation>
    <scope>NUCLEOTIDE SEQUENCE</scope>
</reference>
<organism evidence="1">
    <name type="scientific">mine drainage metagenome</name>
    <dbReference type="NCBI Taxonomy" id="410659"/>
    <lineage>
        <taxon>unclassified sequences</taxon>
        <taxon>metagenomes</taxon>
        <taxon>ecological metagenomes</taxon>
    </lineage>
</organism>
<comment type="caution">
    <text evidence="1">The sequence shown here is derived from an EMBL/GenBank/DDBJ whole genome shotgun (WGS) entry which is preliminary data.</text>
</comment>
<evidence type="ECO:0000313" key="1">
    <source>
        <dbReference type="EMBL" id="EQD41012.1"/>
    </source>
</evidence>